<dbReference type="InterPro" id="IPR018114">
    <property type="entry name" value="TRYPSIN_HIS"/>
</dbReference>
<evidence type="ECO:0000256" key="6">
    <source>
        <dbReference type="SAM" id="SignalP"/>
    </source>
</evidence>
<dbReference type="InterPro" id="IPR033116">
    <property type="entry name" value="TRYPSIN_SER"/>
</dbReference>
<organism evidence="8 9">
    <name type="scientific">Leptotrombidium deliense</name>
    <dbReference type="NCBI Taxonomy" id="299467"/>
    <lineage>
        <taxon>Eukaryota</taxon>
        <taxon>Metazoa</taxon>
        <taxon>Ecdysozoa</taxon>
        <taxon>Arthropoda</taxon>
        <taxon>Chelicerata</taxon>
        <taxon>Arachnida</taxon>
        <taxon>Acari</taxon>
        <taxon>Acariformes</taxon>
        <taxon>Trombidiformes</taxon>
        <taxon>Prostigmata</taxon>
        <taxon>Anystina</taxon>
        <taxon>Parasitengona</taxon>
        <taxon>Trombiculoidea</taxon>
        <taxon>Trombiculidae</taxon>
        <taxon>Leptotrombidium</taxon>
    </lineage>
</organism>
<dbReference type="VEuPathDB" id="VectorBase:LDEU008033"/>
<accession>A0A443S916</accession>
<dbReference type="AlphaFoldDB" id="A0A443S916"/>
<dbReference type="InterPro" id="IPR043504">
    <property type="entry name" value="Peptidase_S1_PA_chymotrypsin"/>
</dbReference>
<feature type="domain" description="Peptidase S1" evidence="7">
    <location>
        <begin position="73"/>
        <end position="313"/>
    </location>
</feature>
<protein>
    <submittedName>
        <fullName evidence="8">Plasminogen activator sPA-like protein</fullName>
    </submittedName>
</protein>
<name>A0A443S916_9ACAR</name>
<feature type="signal peptide" evidence="6">
    <location>
        <begin position="1"/>
        <end position="19"/>
    </location>
</feature>
<evidence type="ECO:0000256" key="4">
    <source>
        <dbReference type="ARBA" id="ARBA00023157"/>
    </source>
</evidence>
<dbReference type="FunFam" id="2.40.10.10:FF:000003">
    <property type="entry name" value="Transmembrane serine protease 3"/>
    <property type="match status" value="1"/>
</dbReference>
<dbReference type="GO" id="GO:0006508">
    <property type="term" value="P:proteolysis"/>
    <property type="evidence" value="ECO:0007669"/>
    <property type="project" value="UniProtKB-KW"/>
</dbReference>
<evidence type="ECO:0000256" key="1">
    <source>
        <dbReference type="ARBA" id="ARBA00022670"/>
    </source>
</evidence>
<dbReference type="InterPro" id="IPR001314">
    <property type="entry name" value="Peptidase_S1A"/>
</dbReference>
<evidence type="ECO:0000256" key="5">
    <source>
        <dbReference type="RuleBase" id="RU363034"/>
    </source>
</evidence>
<evidence type="ECO:0000256" key="3">
    <source>
        <dbReference type="ARBA" id="ARBA00022825"/>
    </source>
</evidence>
<evidence type="ECO:0000313" key="8">
    <source>
        <dbReference type="EMBL" id="RWS24007.1"/>
    </source>
</evidence>
<dbReference type="CDD" id="cd00190">
    <property type="entry name" value="Tryp_SPc"/>
    <property type="match status" value="1"/>
</dbReference>
<evidence type="ECO:0000259" key="7">
    <source>
        <dbReference type="PROSITE" id="PS50240"/>
    </source>
</evidence>
<keyword evidence="4" id="KW-1015">Disulfide bond</keyword>
<dbReference type="PANTHER" id="PTHR24252">
    <property type="entry name" value="ACROSIN-RELATED"/>
    <property type="match status" value="1"/>
</dbReference>
<reference evidence="8 9" key="1">
    <citation type="journal article" date="2018" name="Gigascience">
        <title>Genomes of trombidid mites reveal novel predicted allergens and laterally-transferred genes associated with secondary metabolism.</title>
        <authorList>
            <person name="Dong X."/>
            <person name="Chaisiri K."/>
            <person name="Xia D."/>
            <person name="Armstrong S.D."/>
            <person name="Fang Y."/>
            <person name="Donnelly M.J."/>
            <person name="Kadowaki T."/>
            <person name="McGarry J.W."/>
            <person name="Darby A.C."/>
            <person name="Makepeace B.L."/>
        </authorList>
    </citation>
    <scope>NUCLEOTIDE SEQUENCE [LARGE SCALE GENOMIC DNA]</scope>
    <source>
        <strain evidence="8">UoL-UT</strain>
    </source>
</reference>
<dbReference type="Proteomes" id="UP000288716">
    <property type="component" value="Unassembled WGS sequence"/>
</dbReference>
<dbReference type="EMBL" id="NCKV01005536">
    <property type="protein sequence ID" value="RWS24007.1"/>
    <property type="molecule type" value="Genomic_DNA"/>
</dbReference>
<keyword evidence="9" id="KW-1185">Reference proteome</keyword>
<dbReference type="PROSITE" id="PS00135">
    <property type="entry name" value="TRYPSIN_SER"/>
    <property type="match status" value="1"/>
</dbReference>
<proteinExistence type="predicted"/>
<keyword evidence="1 5" id="KW-0645">Protease</keyword>
<dbReference type="SMART" id="SM00020">
    <property type="entry name" value="Tryp_SPc"/>
    <property type="match status" value="1"/>
</dbReference>
<dbReference type="InterPro" id="IPR009003">
    <property type="entry name" value="Peptidase_S1_PA"/>
</dbReference>
<evidence type="ECO:0000313" key="9">
    <source>
        <dbReference type="Proteomes" id="UP000288716"/>
    </source>
</evidence>
<dbReference type="Gene3D" id="2.40.10.10">
    <property type="entry name" value="Trypsin-like serine proteases"/>
    <property type="match status" value="1"/>
</dbReference>
<evidence type="ECO:0000256" key="2">
    <source>
        <dbReference type="ARBA" id="ARBA00022801"/>
    </source>
</evidence>
<feature type="chain" id="PRO_5019149457" evidence="6">
    <location>
        <begin position="20"/>
        <end position="317"/>
    </location>
</feature>
<dbReference type="PROSITE" id="PS50240">
    <property type="entry name" value="TRYPSIN_DOM"/>
    <property type="match status" value="1"/>
</dbReference>
<comment type="caution">
    <text evidence="8">The sequence shown here is derived from an EMBL/GenBank/DDBJ whole genome shotgun (WGS) entry which is preliminary data.</text>
</comment>
<keyword evidence="3 5" id="KW-0720">Serine protease</keyword>
<dbReference type="STRING" id="299467.A0A443S916"/>
<dbReference type="InterPro" id="IPR001254">
    <property type="entry name" value="Trypsin_dom"/>
</dbReference>
<keyword evidence="2 5" id="KW-0378">Hydrolase</keyword>
<sequence>MEIKLIAVVVICFVNTVTGEQQYEKTIDIGSLVKWGSSFIINSGKNVTTKPQQSGFANVKSCGLRFSRFQEKIVGGREANRGELPWQVSLQLRRGSGWFHFCGASIINNNYILTAAHCVPDLKPSEFRIVLGAHNLKASTGYEVIATASKIIAHERYDSRRMSNDIALIRLSKPLDLSGKSGAPINAICLPEKKEVTLAEGESLLVSGWGRLSEGGAAADKLQVVGVGYISNNNCNRYYPNKIYDGMLCAGFENGGKDACQGDSGGPIVKCKSGQSCVLLGIVSWGYGCARPSNPGVYTATASYLTWVSEKISKSRE</sequence>
<dbReference type="SUPFAM" id="SSF50494">
    <property type="entry name" value="Trypsin-like serine proteases"/>
    <property type="match status" value="1"/>
</dbReference>
<dbReference type="PROSITE" id="PS00134">
    <property type="entry name" value="TRYPSIN_HIS"/>
    <property type="match status" value="1"/>
</dbReference>
<dbReference type="OrthoDB" id="6514235at2759"/>
<dbReference type="PANTHER" id="PTHR24252:SF7">
    <property type="entry name" value="HYALIN"/>
    <property type="match status" value="1"/>
</dbReference>
<dbReference type="Pfam" id="PF00089">
    <property type="entry name" value="Trypsin"/>
    <property type="match status" value="1"/>
</dbReference>
<dbReference type="PRINTS" id="PR00722">
    <property type="entry name" value="CHYMOTRYPSIN"/>
</dbReference>
<dbReference type="GO" id="GO:0004252">
    <property type="term" value="F:serine-type endopeptidase activity"/>
    <property type="evidence" value="ECO:0007669"/>
    <property type="project" value="InterPro"/>
</dbReference>
<gene>
    <name evidence="8" type="ORF">B4U80_03072</name>
</gene>
<keyword evidence="6" id="KW-0732">Signal</keyword>